<reference evidence="2 3" key="1">
    <citation type="submission" date="2024-05" db="EMBL/GenBank/DDBJ databases">
        <title>A draft genome resource for the thread blight pathogen Marasmius tenuissimus strain MS-2.</title>
        <authorList>
            <person name="Yulfo-Soto G.E."/>
            <person name="Baruah I.K."/>
            <person name="Amoako-Attah I."/>
            <person name="Bukari Y."/>
            <person name="Meinhardt L.W."/>
            <person name="Bailey B.A."/>
            <person name="Cohen S.P."/>
        </authorList>
    </citation>
    <scope>NUCLEOTIDE SEQUENCE [LARGE SCALE GENOMIC DNA]</scope>
    <source>
        <strain evidence="2 3">MS-2</strain>
    </source>
</reference>
<comment type="caution">
    <text evidence="2">The sequence shown here is derived from an EMBL/GenBank/DDBJ whole genome shotgun (WGS) entry which is preliminary data.</text>
</comment>
<evidence type="ECO:0000313" key="3">
    <source>
        <dbReference type="Proteomes" id="UP001437256"/>
    </source>
</evidence>
<protein>
    <submittedName>
        <fullName evidence="2">Uncharacterized protein</fullName>
    </submittedName>
</protein>
<proteinExistence type="predicted"/>
<accession>A0ABR2Z9X2</accession>
<dbReference type="EMBL" id="JBBXMP010000611">
    <property type="protein sequence ID" value="KAL0057252.1"/>
    <property type="molecule type" value="Genomic_DNA"/>
</dbReference>
<feature type="compositionally biased region" description="Polar residues" evidence="1">
    <location>
        <begin position="39"/>
        <end position="51"/>
    </location>
</feature>
<dbReference type="Proteomes" id="UP001437256">
    <property type="component" value="Unassembled WGS sequence"/>
</dbReference>
<feature type="region of interest" description="Disordered" evidence="1">
    <location>
        <begin position="31"/>
        <end position="68"/>
    </location>
</feature>
<keyword evidence="3" id="KW-1185">Reference proteome</keyword>
<gene>
    <name evidence="2" type="ORF">AAF712_016114</name>
</gene>
<evidence type="ECO:0000256" key="1">
    <source>
        <dbReference type="SAM" id="MobiDB-lite"/>
    </source>
</evidence>
<sequence>MEGSLFHRDKMVLQKPLGIGEVTVRDAYEYTSKEKERVNNGTTSDLDSPATTLREGFHEDEAPRDSISMSIYSRESAIGTRIRSSLASVGTSPTPANVSILGHDRLVESPAPLLYSSERPLSPLRSPSRARTDRQMQIEKKIFELQGRLITVAGAGQEKTRAREALREKIDKVKQLKDSDWALQEGPGSGGEVPAILRD</sequence>
<feature type="compositionally biased region" description="Basic and acidic residues" evidence="1">
    <location>
        <begin position="55"/>
        <end position="64"/>
    </location>
</feature>
<organism evidence="2 3">
    <name type="scientific">Marasmius tenuissimus</name>
    <dbReference type="NCBI Taxonomy" id="585030"/>
    <lineage>
        <taxon>Eukaryota</taxon>
        <taxon>Fungi</taxon>
        <taxon>Dikarya</taxon>
        <taxon>Basidiomycota</taxon>
        <taxon>Agaricomycotina</taxon>
        <taxon>Agaricomycetes</taxon>
        <taxon>Agaricomycetidae</taxon>
        <taxon>Agaricales</taxon>
        <taxon>Marasmiineae</taxon>
        <taxon>Marasmiaceae</taxon>
        <taxon>Marasmius</taxon>
    </lineage>
</organism>
<evidence type="ECO:0000313" key="2">
    <source>
        <dbReference type="EMBL" id="KAL0057252.1"/>
    </source>
</evidence>
<feature type="region of interest" description="Disordered" evidence="1">
    <location>
        <begin position="179"/>
        <end position="199"/>
    </location>
</feature>
<name>A0ABR2Z9X2_9AGAR</name>